<keyword evidence="4" id="KW-0732">Signal</keyword>
<keyword evidence="10" id="KW-1185">Reference proteome</keyword>
<keyword evidence="8" id="KW-0325">Glycoprotein</keyword>
<keyword evidence="6" id="KW-1133">Transmembrane helix</keyword>
<evidence type="ECO:0000256" key="8">
    <source>
        <dbReference type="ARBA" id="ARBA00023180"/>
    </source>
</evidence>
<dbReference type="GO" id="GO:0005789">
    <property type="term" value="C:endoplasmic reticulum membrane"/>
    <property type="evidence" value="ECO:0007669"/>
    <property type="project" value="UniProtKB-SubCell"/>
</dbReference>
<comment type="similarity">
    <text evidence="2">Belongs to the nicastrin family.</text>
</comment>
<dbReference type="Proteomes" id="UP000824782">
    <property type="component" value="Unassembled WGS sequence"/>
</dbReference>
<keyword evidence="7" id="KW-0472">Membrane</keyword>
<dbReference type="PANTHER" id="PTHR31826">
    <property type="entry name" value="NICALIN"/>
    <property type="match status" value="1"/>
</dbReference>
<feature type="non-terminal residue" evidence="9">
    <location>
        <position position="1"/>
    </location>
</feature>
<evidence type="ECO:0000313" key="9">
    <source>
        <dbReference type="EMBL" id="KAG8534717.1"/>
    </source>
</evidence>
<evidence type="ECO:0000256" key="2">
    <source>
        <dbReference type="ARBA" id="ARBA00007717"/>
    </source>
</evidence>
<evidence type="ECO:0000256" key="3">
    <source>
        <dbReference type="ARBA" id="ARBA00022692"/>
    </source>
</evidence>
<dbReference type="InterPro" id="IPR016574">
    <property type="entry name" value="Nicalin"/>
</dbReference>
<keyword evidence="5" id="KW-0256">Endoplasmic reticulum</keyword>
<reference evidence="9" key="1">
    <citation type="thesis" date="2020" institute="ProQuest LLC" country="789 East Eisenhower Parkway, Ann Arbor, MI, USA">
        <title>Comparative Genomics and Chromosome Evolution.</title>
        <authorList>
            <person name="Mudd A.B."/>
        </authorList>
    </citation>
    <scope>NUCLEOTIDE SEQUENCE</scope>
    <source>
        <strain evidence="9">237g6f4</strain>
        <tissue evidence="9">Blood</tissue>
    </source>
</reference>
<protein>
    <submittedName>
        <fullName evidence="9">Uncharacterized protein</fullName>
    </submittedName>
</protein>
<evidence type="ECO:0000256" key="6">
    <source>
        <dbReference type="ARBA" id="ARBA00022989"/>
    </source>
</evidence>
<evidence type="ECO:0000256" key="7">
    <source>
        <dbReference type="ARBA" id="ARBA00023136"/>
    </source>
</evidence>
<evidence type="ECO:0000313" key="10">
    <source>
        <dbReference type="Proteomes" id="UP000824782"/>
    </source>
</evidence>
<gene>
    <name evidence="9" type="ORF">GDO81_018742</name>
</gene>
<dbReference type="AlphaFoldDB" id="A0AAV6YBW1"/>
<organism evidence="9 10">
    <name type="scientific">Engystomops pustulosus</name>
    <name type="common">Tungara frog</name>
    <name type="synonym">Physalaemus pustulosus</name>
    <dbReference type="NCBI Taxonomy" id="76066"/>
    <lineage>
        <taxon>Eukaryota</taxon>
        <taxon>Metazoa</taxon>
        <taxon>Chordata</taxon>
        <taxon>Craniata</taxon>
        <taxon>Vertebrata</taxon>
        <taxon>Euteleostomi</taxon>
        <taxon>Amphibia</taxon>
        <taxon>Batrachia</taxon>
        <taxon>Anura</taxon>
        <taxon>Neobatrachia</taxon>
        <taxon>Hyloidea</taxon>
        <taxon>Leptodactylidae</taxon>
        <taxon>Leiuperinae</taxon>
        <taxon>Engystomops</taxon>
    </lineage>
</organism>
<evidence type="ECO:0000256" key="5">
    <source>
        <dbReference type="ARBA" id="ARBA00022824"/>
    </source>
</evidence>
<comment type="caution">
    <text evidence="9">The sequence shown here is derived from an EMBL/GenBank/DDBJ whole genome shotgun (WGS) entry which is preliminary data.</text>
</comment>
<evidence type="ECO:0000256" key="1">
    <source>
        <dbReference type="ARBA" id="ARBA00004389"/>
    </source>
</evidence>
<proteinExistence type="inferred from homology"/>
<keyword evidence="3" id="KW-0812">Transmembrane</keyword>
<sequence>TGCRSVQVSAESRTLDAEILTRRCVIMRLSDFSSDKWTRILTQSASAVLILVPGNPPPELTGPQQLFMEQEMEILRNETLLPVYFTPEDPDLLQMYEETRAASLSLSSASALEGDVMSWS</sequence>
<dbReference type="EMBL" id="WNYA01093536">
    <property type="protein sequence ID" value="KAG8534717.1"/>
    <property type="molecule type" value="Genomic_DNA"/>
</dbReference>
<accession>A0AAV6YBW1</accession>
<evidence type="ECO:0000256" key="4">
    <source>
        <dbReference type="ARBA" id="ARBA00022729"/>
    </source>
</evidence>
<dbReference type="GO" id="GO:0009966">
    <property type="term" value="P:regulation of signal transduction"/>
    <property type="evidence" value="ECO:0007669"/>
    <property type="project" value="InterPro"/>
</dbReference>
<name>A0AAV6YBW1_ENGPU</name>
<comment type="subcellular location">
    <subcellularLocation>
        <location evidence="1">Endoplasmic reticulum membrane</location>
        <topology evidence="1">Single-pass membrane protein</topology>
    </subcellularLocation>
</comment>